<feature type="compositionally biased region" description="Polar residues" evidence="1">
    <location>
        <begin position="90"/>
        <end position="99"/>
    </location>
</feature>
<gene>
    <name evidence="2" type="ORF">FisN_7Hu407</name>
</gene>
<comment type="caution">
    <text evidence="2">The sequence shown here is derived from an EMBL/GenBank/DDBJ whole genome shotgun (WGS) entry which is preliminary data.</text>
</comment>
<dbReference type="AlphaFoldDB" id="A0A1Z5KSD2"/>
<feature type="compositionally biased region" description="Polar residues" evidence="1">
    <location>
        <begin position="1"/>
        <end position="10"/>
    </location>
</feature>
<dbReference type="Proteomes" id="UP000198406">
    <property type="component" value="Unassembled WGS sequence"/>
</dbReference>
<dbReference type="EMBL" id="BDSP01000285">
    <property type="protein sequence ID" value="GAX29002.1"/>
    <property type="molecule type" value="Genomic_DNA"/>
</dbReference>
<keyword evidence="3" id="KW-1185">Reference proteome</keyword>
<reference evidence="2 3" key="1">
    <citation type="journal article" date="2015" name="Plant Cell">
        <title>Oil accumulation by the oleaginous diatom Fistulifera solaris as revealed by the genome and transcriptome.</title>
        <authorList>
            <person name="Tanaka T."/>
            <person name="Maeda Y."/>
            <person name="Veluchamy A."/>
            <person name="Tanaka M."/>
            <person name="Abida H."/>
            <person name="Marechal E."/>
            <person name="Bowler C."/>
            <person name="Muto M."/>
            <person name="Sunaga Y."/>
            <person name="Tanaka M."/>
            <person name="Yoshino T."/>
            <person name="Taniguchi T."/>
            <person name="Fukuda Y."/>
            <person name="Nemoto M."/>
            <person name="Matsumoto M."/>
            <person name="Wong P.S."/>
            <person name="Aburatani S."/>
            <person name="Fujibuchi W."/>
        </authorList>
    </citation>
    <scope>NUCLEOTIDE SEQUENCE [LARGE SCALE GENOMIC DNA]</scope>
    <source>
        <strain evidence="2 3">JPCC DA0580</strain>
    </source>
</reference>
<organism evidence="2 3">
    <name type="scientific">Fistulifera solaris</name>
    <name type="common">Oleaginous diatom</name>
    <dbReference type="NCBI Taxonomy" id="1519565"/>
    <lineage>
        <taxon>Eukaryota</taxon>
        <taxon>Sar</taxon>
        <taxon>Stramenopiles</taxon>
        <taxon>Ochrophyta</taxon>
        <taxon>Bacillariophyta</taxon>
        <taxon>Bacillariophyceae</taxon>
        <taxon>Bacillariophycidae</taxon>
        <taxon>Naviculales</taxon>
        <taxon>Naviculaceae</taxon>
        <taxon>Fistulifera</taxon>
    </lineage>
</organism>
<protein>
    <submittedName>
        <fullName evidence="2">Uncharacterized protein</fullName>
    </submittedName>
</protein>
<dbReference type="InParanoid" id="A0A1Z5KSD2"/>
<feature type="region of interest" description="Disordered" evidence="1">
    <location>
        <begin position="1"/>
        <end position="99"/>
    </location>
</feature>
<evidence type="ECO:0000313" key="3">
    <source>
        <dbReference type="Proteomes" id="UP000198406"/>
    </source>
</evidence>
<accession>A0A1Z5KSD2</accession>
<proteinExistence type="predicted"/>
<sequence>MDYNKNSNSEPFDPSLSEGLEDLDDSLTPKNRGGGDFGTAESPAPKDGGAGGGSIKSPATSDGDFGGGSIKSPMLFKTGDGGGGEGSGFKSPTSSDNRF</sequence>
<name>A0A1Z5KSD2_FISSO</name>
<evidence type="ECO:0000313" key="2">
    <source>
        <dbReference type="EMBL" id="GAX29002.1"/>
    </source>
</evidence>
<evidence type="ECO:0000256" key="1">
    <source>
        <dbReference type="SAM" id="MobiDB-lite"/>
    </source>
</evidence>